<accession>A0A1F7RMW2</accession>
<evidence type="ECO:0000256" key="1">
    <source>
        <dbReference type="ARBA" id="ARBA00022729"/>
    </source>
</evidence>
<dbReference type="InterPro" id="IPR054828">
    <property type="entry name" value="Vit_B12_bind_prot"/>
</dbReference>
<evidence type="ECO:0000313" key="3">
    <source>
        <dbReference type="EMBL" id="OGL42304.1"/>
    </source>
</evidence>
<comment type="caution">
    <text evidence="3">The sequence shown here is derived from an EMBL/GenBank/DDBJ whole genome shotgun (WGS) entry which is preliminary data.</text>
</comment>
<dbReference type="Proteomes" id="UP000179266">
    <property type="component" value="Unassembled WGS sequence"/>
</dbReference>
<dbReference type="PROSITE" id="PS50983">
    <property type="entry name" value="FE_B12_PBP"/>
    <property type="match status" value="1"/>
</dbReference>
<evidence type="ECO:0000313" key="4">
    <source>
        <dbReference type="Proteomes" id="UP000179266"/>
    </source>
</evidence>
<sequence length="329" mass="36850">MKQIKLYIIIVSILAVGFLYCKQSRKQLTHNMDKNIVFSGVDATGTSVRITQYPANIVSLAPSNTEILFDIGLGASITGRTRFCNYPPEVESIPIVGGFVDINVERIVALQPDLVLAIRGNPQKSITELRRLAIKVFALDPKDITDVVRTIKDIGNITGKKENAEILADNLARRIEVVSELVKTIPVELRPKVFYGDWKSPITAAGINNPIDSLITMAGGINIATDSGVSWPHYSFERILAHNPDIILSGFKNKEDLVKDQDLLLEEIRNDMLWSKIKAVQTNRIYFIDEDIVMRPGPRMVDALELLARYFHPDKFNVRAKESSRVLSH</sequence>
<dbReference type="PANTHER" id="PTHR30535">
    <property type="entry name" value="VITAMIN B12-BINDING PROTEIN"/>
    <property type="match status" value="1"/>
</dbReference>
<reference evidence="3 4" key="1">
    <citation type="journal article" date="2016" name="Nat. Commun.">
        <title>Thousands of microbial genomes shed light on interconnected biogeochemical processes in an aquifer system.</title>
        <authorList>
            <person name="Anantharaman K."/>
            <person name="Brown C.T."/>
            <person name="Hug L.A."/>
            <person name="Sharon I."/>
            <person name="Castelle C.J."/>
            <person name="Probst A.J."/>
            <person name="Thomas B.C."/>
            <person name="Singh A."/>
            <person name="Wilkins M.J."/>
            <person name="Karaoz U."/>
            <person name="Brodie E.L."/>
            <person name="Williams K.H."/>
            <person name="Hubbard S.S."/>
            <person name="Banfield J.F."/>
        </authorList>
    </citation>
    <scope>NUCLEOTIDE SEQUENCE [LARGE SCALE GENOMIC DNA]</scope>
</reference>
<dbReference type="AlphaFoldDB" id="A0A1F7RMW2"/>
<dbReference type="InterPro" id="IPR050902">
    <property type="entry name" value="ABC_Transporter_SBP"/>
</dbReference>
<dbReference type="NCBIfam" id="NF038402">
    <property type="entry name" value="TroA_like"/>
    <property type="match status" value="1"/>
</dbReference>
<gene>
    <name evidence="3" type="ORF">A2161_21660</name>
</gene>
<dbReference type="InterPro" id="IPR002491">
    <property type="entry name" value="ABC_transptr_periplasmic_BD"/>
</dbReference>
<dbReference type="SUPFAM" id="SSF53807">
    <property type="entry name" value="Helical backbone' metal receptor"/>
    <property type="match status" value="1"/>
</dbReference>
<feature type="domain" description="Fe/B12 periplasmic-binding" evidence="2">
    <location>
        <begin position="56"/>
        <end position="315"/>
    </location>
</feature>
<dbReference type="PANTHER" id="PTHR30535:SF34">
    <property type="entry name" value="MOLYBDATE-BINDING PROTEIN MOLA"/>
    <property type="match status" value="1"/>
</dbReference>
<dbReference type="EMBL" id="MGDD01000330">
    <property type="protein sequence ID" value="OGL42304.1"/>
    <property type="molecule type" value="Genomic_DNA"/>
</dbReference>
<dbReference type="Pfam" id="PF01497">
    <property type="entry name" value="Peripla_BP_2"/>
    <property type="match status" value="1"/>
</dbReference>
<protein>
    <recommendedName>
        <fullName evidence="2">Fe/B12 periplasmic-binding domain-containing protein</fullName>
    </recommendedName>
</protein>
<dbReference type="Gene3D" id="3.40.50.1980">
    <property type="entry name" value="Nitrogenase molybdenum iron protein domain"/>
    <property type="match status" value="2"/>
</dbReference>
<dbReference type="GO" id="GO:0071281">
    <property type="term" value="P:cellular response to iron ion"/>
    <property type="evidence" value="ECO:0007669"/>
    <property type="project" value="TreeGrafter"/>
</dbReference>
<evidence type="ECO:0000259" key="2">
    <source>
        <dbReference type="PROSITE" id="PS50983"/>
    </source>
</evidence>
<proteinExistence type="predicted"/>
<keyword evidence="1" id="KW-0732">Signal</keyword>
<organism evidence="3 4">
    <name type="scientific">Candidatus Schekmanbacteria bacterium RBG_13_48_7</name>
    <dbReference type="NCBI Taxonomy" id="1817878"/>
    <lineage>
        <taxon>Bacteria</taxon>
        <taxon>Candidatus Schekmaniibacteriota</taxon>
    </lineage>
</organism>
<dbReference type="CDD" id="cd01144">
    <property type="entry name" value="BtuF"/>
    <property type="match status" value="1"/>
</dbReference>
<name>A0A1F7RMW2_9BACT</name>